<dbReference type="InterPro" id="IPR001789">
    <property type="entry name" value="Sig_transdc_resp-reg_receiver"/>
</dbReference>
<dbReference type="Gene3D" id="3.30.450.20">
    <property type="entry name" value="PAS domain"/>
    <property type="match status" value="1"/>
</dbReference>
<dbReference type="Pfam" id="PF00072">
    <property type="entry name" value="Response_reg"/>
    <property type="match status" value="1"/>
</dbReference>
<dbReference type="PANTHER" id="PTHR43047">
    <property type="entry name" value="TWO-COMPONENT HISTIDINE PROTEIN KINASE"/>
    <property type="match status" value="1"/>
</dbReference>
<dbReference type="PRINTS" id="PR00344">
    <property type="entry name" value="BCTRLSENSOR"/>
</dbReference>
<name>A0ABW4N5Q5_9CAUL</name>
<keyword evidence="10" id="KW-1185">Reference proteome</keyword>
<dbReference type="EC" id="2.7.13.3" evidence="2"/>
<reference evidence="10" key="1">
    <citation type="journal article" date="2019" name="Int. J. Syst. Evol. Microbiol.">
        <title>The Global Catalogue of Microorganisms (GCM) 10K type strain sequencing project: providing services to taxonomists for standard genome sequencing and annotation.</title>
        <authorList>
            <consortium name="The Broad Institute Genomics Platform"/>
            <consortium name="The Broad Institute Genome Sequencing Center for Infectious Disease"/>
            <person name="Wu L."/>
            <person name="Ma J."/>
        </authorList>
    </citation>
    <scope>NUCLEOTIDE SEQUENCE [LARGE SCALE GENOMIC DNA]</scope>
    <source>
        <strain evidence="10">DFY28</strain>
    </source>
</reference>
<evidence type="ECO:0000256" key="5">
    <source>
        <dbReference type="ARBA" id="ARBA00022777"/>
    </source>
</evidence>
<evidence type="ECO:0000313" key="9">
    <source>
        <dbReference type="EMBL" id="MFD1785459.1"/>
    </source>
</evidence>
<dbReference type="SMART" id="SM00448">
    <property type="entry name" value="REC"/>
    <property type="match status" value="1"/>
</dbReference>
<dbReference type="InterPro" id="IPR003661">
    <property type="entry name" value="HisK_dim/P_dom"/>
</dbReference>
<dbReference type="InterPro" id="IPR004358">
    <property type="entry name" value="Sig_transdc_His_kin-like_C"/>
</dbReference>
<keyword evidence="3 6" id="KW-0597">Phosphoprotein</keyword>
<dbReference type="Pfam" id="PF12860">
    <property type="entry name" value="PAS_7"/>
    <property type="match status" value="1"/>
</dbReference>
<dbReference type="InterPro" id="IPR003594">
    <property type="entry name" value="HATPase_dom"/>
</dbReference>
<gene>
    <name evidence="9" type="ORF">ACFSC0_18815</name>
</gene>
<dbReference type="Pfam" id="PF00512">
    <property type="entry name" value="HisKA"/>
    <property type="match status" value="1"/>
</dbReference>
<evidence type="ECO:0000256" key="6">
    <source>
        <dbReference type="PROSITE-ProRule" id="PRU00169"/>
    </source>
</evidence>
<evidence type="ECO:0000259" key="7">
    <source>
        <dbReference type="PROSITE" id="PS50109"/>
    </source>
</evidence>
<dbReference type="SUPFAM" id="SSF47384">
    <property type="entry name" value="Homodimeric domain of signal transducing histidine kinase"/>
    <property type="match status" value="1"/>
</dbReference>
<dbReference type="InterPro" id="IPR036097">
    <property type="entry name" value="HisK_dim/P_sf"/>
</dbReference>
<dbReference type="Proteomes" id="UP001597237">
    <property type="component" value="Unassembled WGS sequence"/>
</dbReference>
<dbReference type="PROSITE" id="PS50110">
    <property type="entry name" value="RESPONSE_REGULATORY"/>
    <property type="match status" value="1"/>
</dbReference>
<keyword evidence="9" id="KW-0547">Nucleotide-binding</keyword>
<dbReference type="PROSITE" id="PS50109">
    <property type="entry name" value="HIS_KIN"/>
    <property type="match status" value="1"/>
</dbReference>
<accession>A0ABW4N5Q5</accession>
<dbReference type="SMART" id="SM00388">
    <property type="entry name" value="HisKA"/>
    <property type="match status" value="1"/>
</dbReference>
<dbReference type="SUPFAM" id="SSF55874">
    <property type="entry name" value="ATPase domain of HSP90 chaperone/DNA topoisomerase II/histidine kinase"/>
    <property type="match status" value="1"/>
</dbReference>
<evidence type="ECO:0000256" key="3">
    <source>
        <dbReference type="ARBA" id="ARBA00022553"/>
    </source>
</evidence>
<dbReference type="EMBL" id="JBHUEY010000006">
    <property type="protein sequence ID" value="MFD1785459.1"/>
    <property type="molecule type" value="Genomic_DNA"/>
</dbReference>
<evidence type="ECO:0000256" key="4">
    <source>
        <dbReference type="ARBA" id="ARBA00022679"/>
    </source>
</evidence>
<evidence type="ECO:0000256" key="2">
    <source>
        <dbReference type="ARBA" id="ARBA00012438"/>
    </source>
</evidence>
<protein>
    <recommendedName>
        <fullName evidence="2">histidine kinase</fullName>
        <ecNumber evidence="2">2.7.13.3</ecNumber>
    </recommendedName>
</protein>
<dbReference type="InterPro" id="IPR011006">
    <property type="entry name" value="CheY-like_superfamily"/>
</dbReference>
<keyword evidence="4" id="KW-0808">Transferase</keyword>
<dbReference type="PANTHER" id="PTHR43047:SF78">
    <property type="entry name" value="SENSORY_REGULATORY PROTEIN RPFC"/>
    <property type="match status" value="1"/>
</dbReference>
<dbReference type="Gene3D" id="3.30.565.10">
    <property type="entry name" value="Histidine kinase-like ATPase, C-terminal domain"/>
    <property type="match status" value="1"/>
</dbReference>
<keyword evidence="5" id="KW-0418">Kinase</keyword>
<dbReference type="CDD" id="cd00082">
    <property type="entry name" value="HisKA"/>
    <property type="match status" value="1"/>
</dbReference>
<dbReference type="Pfam" id="PF02518">
    <property type="entry name" value="HATPase_c"/>
    <property type="match status" value="1"/>
</dbReference>
<sequence>MSDLDAEQRRSRTEAGGAAETLAERRLRRAIDVLPDGIVILDEERRYVLWNRRYAEIYHHSADLFAPGRRFEDTLRVGIARGAYPGAAGREEAWLAERLGLLNAPAGRHEQQLADGRWILIEEHRTPDDWVVGVRVDITEMKRRAQDLEAALQRVAESDQAKSRFLATMSHEIRTPLNGVIGIADVLSRTELSGEQRELVGTILDSARTLNHLLSDILEFSRLDAAKVTLASEPFELAELTARSAALFTPSAEAKGLKLMVEIDGALDVALVGDRARLGQILNNLLSNAVKFTERGVVTLRVDGDVRGSAAALAFTVRDTGIGFSPEEAERLFRPFEQADASTTRSYGGTGLGLTICRQLTAMMGGTLTAQSAPGRGSEFRLEVELPLAERRVQAEPEAPAAPAEMDWERPRRVLLAEDNATNRKVVQLMLGALDLELDWVEDGRQAVEAAERQAYDLILMDLHMPRMDGLEAIQAIRRREAEQGGGRTPIVVLSADVDEVQRRRTELAGADDHLGKPIRAEELLACLARRLAAPEEADQLRAGMTTGSRS</sequence>
<dbReference type="GO" id="GO:0005524">
    <property type="term" value="F:ATP binding"/>
    <property type="evidence" value="ECO:0007669"/>
    <property type="project" value="UniProtKB-KW"/>
</dbReference>
<dbReference type="SUPFAM" id="SSF52172">
    <property type="entry name" value="CheY-like"/>
    <property type="match status" value="1"/>
</dbReference>
<dbReference type="InterPro" id="IPR005467">
    <property type="entry name" value="His_kinase_dom"/>
</dbReference>
<comment type="catalytic activity">
    <reaction evidence="1">
        <text>ATP + protein L-histidine = ADP + protein N-phospho-L-histidine.</text>
        <dbReference type="EC" id="2.7.13.3"/>
    </reaction>
</comment>
<proteinExistence type="predicted"/>
<evidence type="ECO:0000259" key="8">
    <source>
        <dbReference type="PROSITE" id="PS50110"/>
    </source>
</evidence>
<dbReference type="InterPro" id="IPR035965">
    <property type="entry name" value="PAS-like_dom_sf"/>
</dbReference>
<organism evidence="9 10">
    <name type="scientific">Phenylobacterium terrae</name>
    <dbReference type="NCBI Taxonomy" id="2665495"/>
    <lineage>
        <taxon>Bacteria</taxon>
        <taxon>Pseudomonadati</taxon>
        <taxon>Pseudomonadota</taxon>
        <taxon>Alphaproteobacteria</taxon>
        <taxon>Caulobacterales</taxon>
        <taxon>Caulobacteraceae</taxon>
        <taxon>Phenylobacterium</taxon>
    </lineage>
</organism>
<dbReference type="InterPro" id="IPR036890">
    <property type="entry name" value="HATPase_C_sf"/>
</dbReference>
<feature type="modified residue" description="4-aspartylphosphate" evidence="6">
    <location>
        <position position="462"/>
    </location>
</feature>
<feature type="domain" description="Response regulatory" evidence="8">
    <location>
        <begin position="413"/>
        <end position="532"/>
    </location>
</feature>
<evidence type="ECO:0000256" key="1">
    <source>
        <dbReference type="ARBA" id="ARBA00000085"/>
    </source>
</evidence>
<dbReference type="Gene3D" id="3.40.50.2300">
    <property type="match status" value="1"/>
</dbReference>
<dbReference type="CDD" id="cd16922">
    <property type="entry name" value="HATPase_EvgS-ArcB-TorS-like"/>
    <property type="match status" value="1"/>
</dbReference>
<dbReference type="RefSeq" id="WP_377281521.1">
    <property type="nucleotide sequence ID" value="NZ_JBHRSI010000004.1"/>
</dbReference>
<feature type="domain" description="Histidine kinase" evidence="7">
    <location>
        <begin position="168"/>
        <end position="388"/>
    </location>
</feature>
<dbReference type="Gene3D" id="1.10.287.130">
    <property type="match status" value="1"/>
</dbReference>
<keyword evidence="9" id="KW-0067">ATP-binding</keyword>
<dbReference type="CDD" id="cd17546">
    <property type="entry name" value="REC_hyHK_CKI1_RcsC-like"/>
    <property type="match status" value="1"/>
</dbReference>
<comment type="caution">
    <text evidence="9">The sequence shown here is derived from an EMBL/GenBank/DDBJ whole genome shotgun (WGS) entry which is preliminary data.</text>
</comment>
<evidence type="ECO:0000313" key="10">
    <source>
        <dbReference type="Proteomes" id="UP001597237"/>
    </source>
</evidence>
<dbReference type="SUPFAM" id="SSF55785">
    <property type="entry name" value="PYP-like sensor domain (PAS domain)"/>
    <property type="match status" value="1"/>
</dbReference>
<dbReference type="SMART" id="SM00387">
    <property type="entry name" value="HATPase_c"/>
    <property type="match status" value="1"/>
</dbReference>